<gene>
    <name evidence="3" type="primary">LOC111600293</name>
</gene>
<reference evidence="3" key="1">
    <citation type="submission" date="2025-08" db="UniProtKB">
        <authorList>
            <consortium name="RefSeq"/>
        </authorList>
    </citation>
    <scope>IDENTIFICATION</scope>
    <source>
        <strain evidence="3">15085-1641.00</strain>
        <tissue evidence="3">Whole body</tissue>
    </source>
</reference>
<proteinExistence type="predicted"/>
<dbReference type="Proteomes" id="UP000504633">
    <property type="component" value="Unplaced"/>
</dbReference>
<sequence>MQQRSTARVAIGSIPPPGSSERAAGHTHSTLTLANLARINNANAQDCHQGKASLHQTLKKGTHQSESVADASYYSSVLASFGSAGVAAGPTVAASTAAISNCAANSGSASGGGATAGTGNGNSMSLGNAAQLSSSYDIGNATGSTNSSSNWQQQAQYYR</sequence>
<dbReference type="OrthoDB" id="10475956at2759"/>
<organism evidence="2 3">
    <name type="scientific">Drosophila hydei</name>
    <name type="common">Fruit fly</name>
    <dbReference type="NCBI Taxonomy" id="7224"/>
    <lineage>
        <taxon>Eukaryota</taxon>
        <taxon>Metazoa</taxon>
        <taxon>Ecdysozoa</taxon>
        <taxon>Arthropoda</taxon>
        <taxon>Hexapoda</taxon>
        <taxon>Insecta</taxon>
        <taxon>Pterygota</taxon>
        <taxon>Neoptera</taxon>
        <taxon>Endopterygota</taxon>
        <taxon>Diptera</taxon>
        <taxon>Brachycera</taxon>
        <taxon>Muscomorpha</taxon>
        <taxon>Ephydroidea</taxon>
        <taxon>Drosophilidae</taxon>
        <taxon>Drosophila</taxon>
    </lineage>
</organism>
<evidence type="ECO:0000313" key="2">
    <source>
        <dbReference type="Proteomes" id="UP000504633"/>
    </source>
</evidence>
<evidence type="ECO:0000256" key="1">
    <source>
        <dbReference type="SAM" id="MobiDB-lite"/>
    </source>
</evidence>
<feature type="region of interest" description="Disordered" evidence="1">
    <location>
        <begin position="1"/>
        <end position="26"/>
    </location>
</feature>
<dbReference type="RefSeq" id="XP_023172117.1">
    <property type="nucleotide sequence ID" value="XM_023316349.2"/>
</dbReference>
<dbReference type="KEGG" id="dhe:111600293"/>
<accession>A0A6J1LXN3</accession>
<evidence type="ECO:0000313" key="3">
    <source>
        <dbReference type="RefSeq" id="XP_023172117.1"/>
    </source>
</evidence>
<keyword evidence="2" id="KW-1185">Reference proteome</keyword>
<name>A0A6J1LXN3_DROHY</name>
<protein>
    <submittedName>
        <fullName evidence="3">E3 ubiquitin-protein ligase Hakai-like</fullName>
    </submittedName>
</protein>
<dbReference type="AlphaFoldDB" id="A0A6J1LXN3"/>
<dbReference type="GeneID" id="111600293"/>